<evidence type="ECO:0000313" key="2">
    <source>
        <dbReference type="Proteomes" id="UP000018872"/>
    </source>
</evidence>
<evidence type="ECO:0000313" key="1">
    <source>
        <dbReference type="EMBL" id="ETK03932.1"/>
    </source>
</evidence>
<reference evidence="1 2" key="1">
    <citation type="submission" date="2013-11" db="EMBL/GenBank/DDBJ databases">
        <title>Single cell genomics of uncultured Tannerella BU063 (oral taxon 286).</title>
        <authorList>
            <person name="Beall C.J."/>
            <person name="Campbell A.G."/>
            <person name="Griffen A.L."/>
            <person name="Podar M."/>
            <person name="Leys E.J."/>
        </authorList>
    </citation>
    <scope>NUCLEOTIDE SEQUENCE [LARGE SCALE GENOMIC DNA]</scope>
    <source>
        <strain evidence="1">Cell 5</strain>
    </source>
</reference>
<dbReference type="Proteomes" id="UP000018872">
    <property type="component" value="Unassembled WGS sequence"/>
</dbReference>
<accession>W2CBT8</accession>
<proteinExistence type="predicted"/>
<comment type="caution">
    <text evidence="1">The sequence shown here is derived from an EMBL/GenBank/DDBJ whole genome shotgun (WGS) entry which is preliminary data.</text>
</comment>
<gene>
    <name evidence="1" type="ORF">T229_12090</name>
</gene>
<dbReference type="EMBL" id="AYYC01000727">
    <property type="protein sequence ID" value="ETK03932.1"/>
    <property type="molecule type" value="Genomic_DNA"/>
</dbReference>
<dbReference type="AlphaFoldDB" id="W2CBT8"/>
<name>W2CBT8_9BACT</name>
<protein>
    <submittedName>
        <fullName evidence="1">Uncharacterized protein</fullName>
    </submittedName>
</protein>
<sequence>MLDQLIHIISIGSKNLSSPFTIKTCDPKKYFTLIMSYSEAKIALIRKPQTKTIYFSIVILFVA</sequence>
<organism evidence="1 2">
    <name type="scientific">Tannerella sp. oral taxon BU063 isolate Cell 5</name>
    <dbReference type="NCBI Taxonomy" id="1410950"/>
    <lineage>
        <taxon>Bacteria</taxon>
        <taxon>Pseudomonadati</taxon>
        <taxon>Bacteroidota</taxon>
        <taxon>Bacteroidia</taxon>
        <taxon>Bacteroidales</taxon>
        <taxon>Tannerellaceae</taxon>
        <taxon>Tannerella</taxon>
    </lineage>
</organism>